<dbReference type="SUPFAM" id="SSF53187">
    <property type="entry name" value="Zn-dependent exopeptidases"/>
    <property type="match status" value="1"/>
</dbReference>
<dbReference type="EMBL" id="UHJL01000001">
    <property type="protein sequence ID" value="SUQ19036.1"/>
    <property type="molecule type" value="Genomic_DNA"/>
</dbReference>
<dbReference type="GO" id="GO:0046872">
    <property type="term" value="F:metal ion binding"/>
    <property type="evidence" value="ECO:0007669"/>
    <property type="project" value="UniProtKB-KW"/>
</dbReference>
<dbReference type="NCBIfam" id="NF005914">
    <property type="entry name" value="PRK07907.1"/>
    <property type="match status" value="1"/>
</dbReference>
<dbReference type="Pfam" id="PF07687">
    <property type="entry name" value="M20_dimer"/>
    <property type="match status" value="1"/>
</dbReference>
<name>A0A380RU50_FIBSU</name>
<gene>
    <name evidence="5" type="ORF">SAMN05661053_0260</name>
</gene>
<evidence type="ECO:0000256" key="2">
    <source>
        <dbReference type="ARBA" id="ARBA00022723"/>
    </source>
</evidence>
<keyword evidence="1" id="KW-0645">Protease</keyword>
<accession>A0A380RU50</accession>
<keyword evidence="2" id="KW-0479">Metal-binding</keyword>
<evidence type="ECO:0000313" key="5">
    <source>
        <dbReference type="EMBL" id="SUQ19036.1"/>
    </source>
</evidence>
<dbReference type="PANTHER" id="PTHR43270:SF12">
    <property type="entry name" value="SUCCINYL-DIAMINOPIMELATE DESUCCINYLASE"/>
    <property type="match status" value="1"/>
</dbReference>
<evidence type="ECO:0000256" key="1">
    <source>
        <dbReference type="ARBA" id="ARBA00022670"/>
    </source>
</evidence>
<dbReference type="Gene3D" id="3.30.70.360">
    <property type="match status" value="1"/>
</dbReference>
<keyword evidence="3" id="KW-0378">Hydrolase</keyword>
<sequence>MQNKIKKDIHENMPRYIDMLSSLVAIPSISFDNFDQKYVLDSANAVKAMFQKAGLTNIQFLMPPSGRPSVYAESLTSPDKPTILLYAHHDVQPPMREALWDTPPFTATQKGDRLFGRGTADDKAGIITHLAALEQVRRELGEKGPNFKFIIEGEEESGSAGFERILTEHAELLKSDAVIIADLGNFAKGTPSITTTLRGMSAINVTLRATKAPLHSGSWSGPIPDPAQALCRMIASLTDKDGKILIPHYEDDIIPPTKEELESYKSLGMTEEIFRNDGGVLEQVKLNVPEDEILLSLWRRPSIIVSTIESGSRVNAGNVLQDSAYARIGIRLAPGMDAVKCTDMLADFLKAQVPNNMEITIDKEDGANPFTTDTNHPFFKKMSEAMADAYNSPTKFIGCGASIPGAELFRNTLGNIPILLTGLEDPECNAHGENESLYLPDFESGIVAEALFFASIS</sequence>
<dbReference type="InterPro" id="IPR011650">
    <property type="entry name" value="Peptidase_M20_dimer"/>
</dbReference>
<evidence type="ECO:0000313" key="6">
    <source>
        <dbReference type="Proteomes" id="UP000255423"/>
    </source>
</evidence>
<feature type="domain" description="Peptidase M20 dimerisation" evidence="4">
    <location>
        <begin position="202"/>
        <end position="355"/>
    </location>
</feature>
<dbReference type="Gene3D" id="3.40.630.10">
    <property type="entry name" value="Zn peptidases"/>
    <property type="match status" value="1"/>
</dbReference>
<dbReference type="AlphaFoldDB" id="A0A380RU50"/>
<dbReference type="RefSeq" id="WP_109571806.1">
    <property type="nucleotide sequence ID" value="NZ_UHJL01000001.1"/>
</dbReference>
<dbReference type="GO" id="GO:0006508">
    <property type="term" value="P:proteolysis"/>
    <property type="evidence" value="ECO:0007669"/>
    <property type="project" value="UniProtKB-KW"/>
</dbReference>
<dbReference type="PANTHER" id="PTHR43270">
    <property type="entry name" value="BETA-ALA-HIS DIPEPTIDASE"/>
    <property type="match status" value="1"/>
</dbReference>
<protein>
    <submittedName>
        <fullName evidence="5">Acetylornithine deacetylase/Succinyl-diaminopimelate desuccinylase</fullName>
    </submittedName>
</protein>
<dbReference type="GO" id="GO:0008233">
    <property type="term" value="F:peptidase activity"/>
    <property type="evidence" value="ECO:0007669"/>
    <property type="project" value="UniProtKB-KW"/>
</dbReference>
<evidence type="ECO:0000259" key="4">
    <source>
        <dbReference type="Pfam" id="PF07687"/>
    </source>
</evidence>
<dbReference type="InterPro" id="IPR051458">
    <property type="entry name" value="Cyt/Met_Dipeptidase"/>
</dbReference>
<dbReference type="Proteomes" id="UP000255423">
    <property type="component" value="Unassembled WGS sequence"/>
</dbReference>
<proteinExistence type="predicted"/>
<evidence type="ECO:0000256" key="3">
    <source>
        <dbReference type="ARBA" id="ARBA00022801"/>
    </source>
</evidence>
<dbReference type="Pfam" id="PF01546">
    <property type="entry name" value="Peptidase_M20"/>
    <property type="match status" value="1"/>
</dbReference>
<reference evidence="5 6" key="1">
    <citation type="submission" date="2017-08" db="EMBL/GenBank/DDBJ databases">
        <authorList>
            <person name="de Groot N.N."/>
        </authorList>
    </citation>
    <scope>NUCLEOTIDE SEQUENCE [LARGE SCALE GENOMIC DNA]</scope>
    <source>
        <strain evidence="5 6">HM2</strain>
    </source>
</reference>
<organism evidence="5 6">
    <name type="scientific">Fibrobacter succinogenes</name>
    <name type="common">Bacteroides succinogenes</name>
    <dbReference type="NCBI Taxonomy" id="833"/>
    <lineage>
        <taxon>Bacteria</taxon>
        <taxon>Pseudomonadati</taxon>
        <taxon>Fibrobacterota</taxon>
        <taxon>Fibrobacteria</taxon>
        <taxon>Fibrobacterales</taxon>
        <taxon>Fibrobacteraceae</taxon>
        <taxon>Fibrobacter</taxon>
    </lineage>
</organism>
<dbReference type="InterPro" id="IPR002933">
    <property type="entry name" value="Peptidase_M20"/>
</dbReference>